<evidence type="ECO:0000313" key="3">
    <source>
        <dbReference type="Proteomes" id="UP000668403"/>
    </source>
</evidence>
<dbReference type="EMBL" id="JAGFBF010000005">
    <property type="protein sequence ID" value="MBO2990538.1"/>
    <property type="molecule type" value="Genomic_DNA"/>
</dbReference>
<dbReference type="Gene3D" id="3.40.50.720">
    <property type="entry name" value="NAD(P)-binding Rossmann-like Domain"/>
    <property type="match status" value="1"/>
</dbReference>
<protein>
    <submittedName>
        <fullName evidence="2">Homoserine dehydrogenase</fullName>
    </submittedName>
</protein>
<sequence length="456" mass="48201">MSHRSAPDTVRYALTGAAGDYGRTLLAQRAPGIQPRVLCDIDTAAVRGLLTELQVPAARIVDADTPEAIANAAQDPDAIIIVPSIDLLPHASYDILVEATGRPEAGFDAAAHAVQGERHVTLVSKEIDSFAGVHLAHLAASQGTVVTPALGDQPANLIEWTDRLRAYGLDIIAIGKSSEYDLIFDPETETVTQLDETIAVPGFGDLQHLGDDLTATLAARAEAVAALKRTATADSCEMAVVSNYTGFTSAAPEMLYPVVRPSELADVYALREHGGILPEPGHLDVFSALRLPGETSFAGGVFAIVRTGDPRTWEILRGKGHVVSRDGRTACLFLPYHLMGVETPVTLTEAVRHGRAVTPHLPTQVSVLAGRTTRAFSAGESFVMGGHHHDVEGVAPVVLAIDDAPTDIAPLYLAGMSSLDADLPAGTLITLDRLTGCPTALLDAWQQSRRAGSRTH</sequence>
<dbReference type="PANTHER" id="PTHR37850:SF3">
    <property type="entry name" value="BLR7815 PROTEIN"/>
    <property type="match status" value="1"/>
</dbReference>
<feature type="domain" description="Oxidoreductase DRL-like catalytic" evidence="1">
    <location>
        <begin position="151"/>
        <end position="343"/>
    </location>
</feature>
<dbReference type="Pfam" id="PF21135">
    <property type="entry name" value="DRL_cat"/>
    <property type="match status" value="1"/>
</dbReference>
<dbReference type="Proteomes" id="UP000668403">
    <property type="component" value="Unassembled WGS sequence"/>
</dbReference>
<dbReference type="AlphaFoldDB" id="A0A939TNH2"/>
<dbReference type="PANTHER" id="PTHR37850">
    <property type="entry name" value="STRU PROTEIN"/>
    <property type="match status" value="1"/>
</dbReference>
<accession>A0A939TNH2</accession>
<keyword evidence="3" id="KW-1185">Reference proteome</keyword>
<dbReference type="InterPro" id="IPR048423">
    <property type="entry name" value="DRL_cat"/>
</dbReference>
<gene>
    <name evidence="2" type="ORF">J4H85_11090</name>
</gene>
<evidence type="ECO:0000313" key="2">
    <source>
        <dbReference type="EMBL" id="MBO2990538.1"/>
    </source>
</evidence>
<comment type="caution">
    <text evidence="2">The sequence shown here is derived from an EMBL/GenBank/DDBJ whole genome shotgun (WGS) entry which is preliminary data.</text>
</comment>
<organism evidence="2 3">
    <name type="scientific">Leucobacter tardus</name>
    <dbReference type="NCBI Taxonomy" id="501483"/>
    <lineage>
        <taxon>Bacteria</taxon>
        <taxon>Bacillati</taxon>
        <taxon>Actinomycetota</taxon>
        <taxon>Actinomycetes</taxon>
        <taxon>Micrococcales</taxon>
        <taxon>Microbacteriaceae</taxon>
        <taxon>Leucobacter</taxon>
    </lineage>
</organism>
<reference evidence="2" key="1">
    <citation type="submission" date="2021-03" db="EMBL/GenBank/DDBJ databases">
        <title>Leucobacter chromiisoli sp. nov., isolated from chromium-containing soil of chemical plant.</title>
        <authorList>
            <person name="Xu Z."/>
        </authorList>
    </citation>
    <scope>NUCLEOTIDE SEQUENCE</scope>
    <source>
        <strain evidence="2">K 70/01</strain>
    </source>
</reference>
<dbReference type="RefSeq" id="WP_208239603.1">
    <property type="nucleotide sequence ID" value="NZ_BAAAQU010000002.1"/>
</dbReference>
<proteinExistence type="predicted"/>
<name>A0A939TNH2_9MICO</name>
<evidence type="ECO:0000259" key="1">
    <source>
        <dbReference type="Pfam" id="PF21135"/>
    </source>
</evidence>